<comment type="caution">
    <text evidence="2">The sequence shown here is derived from an EMBL/GenBank/DDBJ whole genome shotgun (WGS) entry which is preliminary data.</text>
</comment>
<dbReference type="InterPro" id="IPR057744">
    <property type="entry name" value="OTAase-like"/>
</dbReference>
<dbReference type="STRING" id="47311.MBCUT_19040"/>
<organism evidence="2 3">
    <name type="scientific">Methanobrevibacter cuticularis</name>
    <dbReference type="NCBI Taxonomy" id="47311"/>
    <lineage>
        <taxon>Archaea</taxon>
        <taxon>Methanobacteriati</taxon>
        <taxon>Methanobacteriota</taxon>
        <taxon>Methanomada group</taxon>
        <taxon>Methanobacteria</taxon>
        <taxon>Methanobacteriales</taxon>
        <taxon>Methanobacteriaceae</taxon>
        <taxon>Methanobrevibacter</taxon>
    </lineage>
</organism>
<dbReference type="SUPFAM" id="SSF51556">
    <property type="entry name" value="Metallo-dependent hydrolases"/>
    <property type="match status" value="1"/>
</dbReference>
<dbReference type="EMBL" id="LWMW01000147">
    <property type="protein sequence ID" value="KZX14776.1"/>
    <property type="molecule type" value="Genomic_DNA"/>
</dbReference>
<dbReference type="Pfam" id="PF01979">
    <property type="entry name" value="Amidohydro_1"/>
    <property type="match status" value="1"/>
</dbReference>
<dbReference type="Gene3D" id="3.20.20.140">
    <property type="entry name" value="Metal-dependent hydrolases"/>
    <property type="match status" value="1"/>
</dbReference>
<dbReference type="PANTHER" id="PTHR43135:SF3">
    <property type="entry name" value="ALPHA-D-RIBOSE 1-METHYLPHOSPHONATE 5-TRIPHOSPHATE DIPHOSPHATASE"/>
    <property type="match status" value="1"/>
</dbReference>
<name>A0A166CR10_9EURY</name>
<protein>
    <submittedName>
        <fullName evidence="2">Imidazolonepropionase</fullName>
        <ecNumber evidence="2">3.5.2.7</ecNumber>
    </submittedName>
</protein>
<sequence length="412" mass="44383">MKPILITNINLIDGNANEPVENTSISIGNKKILAIGGDLSKDESNYDKIIDGNDGFLLPGFIDTHVHLMTNGFLNESTMNDPLSYYFYNAAKNMKDTLNAGVTTARDCGLVDIGVKMAVERGLFPAPKLQICVIPLSITGGHFDLYLNSGYDMVVQYPGFPHPVCDGVEGVLSKTREVIRAKADFVKVMATGGVISANDAPEDTQFNVKELKTVVAEAKRIGNKKVATHCHGLGGIKTSLKAGVHSIEHGTFMDKPTAKIMAKKGTFLVPTFSVINFQKKQANENKLPEDKIPKALEVAKVHKENIEMAYEEGVNMVMGTDGGVVPHGENLGELAYLTNMGMTPLEAIRAGTSNAAKCLGIEKETGSIEVGKLADLLITDKNPLEDISKLGSADNISFIMQNGKVVKNNMDS</sequence>
<accession>A0A166CR10</accession>
<dbReference type="SUPFAM" id="SSF51338">
    <property type="entry name" value="Composite domain of metallo-dependent hydrolases"/>
    <property type="match status" value="1"/>
</dbReference>
<keyword evidence="3" id="KW-1185">Reference proteome</keyword>
<dbReference type="OrthoDB" id="24954at2157"/>
<proteinExistence type="predicted"/>
<dbReference type="RefSeq" id="WP_067260432.1">
    <property type="nucleotide sequence ID" value="NZ_LWMW01000147.1"/>
</dbReference>
<dbReference type="InterPro" id="IPR006680">
    <property type="entry name" value="Amidohydro-rel"/>
</dbReference>
<dbReference type="Proteomes" id="UP000077275">
    <property type="component" value="Unassembled WGS sequence"/>
</dbReference>
<gene>
    <name evidence="2" type="primary">hutI</name>
    <name evidence="2" type="ORF">MBCUT_19040</name>
</gene>
<dbReference type="Gene3D" id="2.30.40.10">
    <property type="entry name" value="Urease, subunit C, domain 1"/>
    <property type="match status" value="1"/>
</dbReference>
<reference evidence="2 3" key="1">
    <citation type="submission" date="2016-04" db="EMBL/GenBank/DDBJ databases">
        <title>Genome sequence of Methanobrevibacter cuticularis DSM 11139.</title>
        <authorList>
            <person name="Poehlein A."/>
            <person name="Seedorf H."/>
            <person name="Daniel R."/>
        </authorList>
    </citation>
    <scope>NUCLEOTIDE SEQUENCE [LARGE SCALE GENOMIC DNA]</scope>
    <source>
        <strain evidence="2 3">DSM 11139</strain>
    </source>
</reference>
<dbReference type="InterPro" id="IPR032466">
    <property type="entry name" value="Metal_Hydrolase"/>
</dbReference>
<feature type="domain" description="Amidohydrolase-related" evidence="1">
    <location>
        <begin position="56"/>
        <end position="406"/>
    </location>
</feature>
<dbReference type="InterPro" id="IPR051781">
    <property type="entry name" value="Metallo-dep_Hydrolase"/>
</dbReference>
<dbReference type="InterPro" id="IPR011059">
    <property type="entry name" value="Metal-dep_hydrolase_composite"/>
</dbReference>
<evidence type="ECO:0000313" key="3">
    <source>
        <dbReference type="Proteomes" id="UP000077275"/>
    </source>
</evidence>
<evidence type="ECO:0000259" key="1">
    <source>
        <dbReference type="Pfam" id="PF01979"/>
    </source>
</evidence>
<dbReference type="GO" id="GO:0050480">
    <property type="term" value="F:imidazolonepropionase activity"/>
    <property type="evidence" value="ECO:0007669"/>
    <property type="project" value="UniProtKB-EC"/>
</dbReference>
<dbReference type="EC" id="3.5.2.7" evidence="2"/>
<keyword evidence="2" id="KW-0378">Hydrolase</keyword>
<dbReference type="CDD" id="cd01299">
    <property type="entry name" value="Met_dep_hydrolase_A"/>
    <property type="match status" value="1"/>
</dbReference>
<evidence type="ECO:0000313" key="2">
    <source>
        <dbReference type="EMBL" id="KZX14776.1"/>
    </source>
</evidence>
<dbReference type="PATRIC" id="fig|47311.3.peg.2071"/>
<dbReference type="AlphaFoldDB" id="A0A166CR10"/>
<dbReference type="PANTHER" id="PTHR43135">
    <property type="entry name" value="ALPHA-D-RIBOSE 1-METHYLPHOSPHONATE 5-TRIPHOSPHATE DIPHOSPHATASE"/>
    <property type="match status" value="1"/>
</dbReference>